<evidence type="ECO:0000313" key="2">
    <source>
        <dbReference type="EMBL" id="MCP8970335.1"/>
    </source>
</evidence>
<dbReference type="Pfam" id="PF13067">
    <property type="entry name" value="DUF3930"/>
    <property type="match status" value="1"/>
</dbReference>
<proteinExistence type="predicted"/>
<reference evidence="2" key="1">
    <citation type="submission" date="2022-07" db="EMBL/GenBank/DDBJ databases">
        <authorList>
            <person name="Li W.-J."/>
            <person name="Deng Q.-Q."/>
        </authorList>
    </citation>
    <scope>NUCLEOTIDE SEQUENCE</scope>
    <source>
        <strain evidence="2">SYSU M60031</strain>
    </source>
</reference>
<dbReference type="EMBL" id="JANCLT010000011">
    <property type="protein sequence ID" value="MCP8970335.1"/>
    <property type="molecule type" value="Genomic_DNA"/>
</dbReference>
<comment type="caution">
    <text evidence="2">The sequence shown here is derived from an EMBL/GenBank/DDBJ whole genome shotgun (WGS) entry which is preliminary data.</text>
</comment>
<dbReference type="Proteomes" id="UP001156102">
    <property type="component" value="Unassembled WGS sequence"/>
</dbReference>
<keyword evidence="3" id="KW-1185">Reference proteome</keyword>
<evidence type="ECO:0000313" key="3">
    <source>
        <dbReference type="Proteomes" id="UP001156102"/>
    </source>
</evidence>
<keyword evidence="1" id="KW-0812">Transmembrane</keyword>
<accession>A0AA41XCD6</accession>
<keyword evidence="1" id="KW-0472">Membrane</keyword>
<dbReference type="AlphaFoldDB" id="A0AA41XCD6"/>
<protein>
    <submittedName>
        <fullName evidence="2">DUF3930 family protein</fullName>
    </submittedName>
</protein>
<sequence length="58" mass="6751">MNKEWMAEEHEEDTWMDVFAGETFGAMCDRFIRVLLVFAGVAGIPYTMYLLLQILFSL</sequence>
<dbReference type="RefSeq" id="WP_254760256.1">
    <property type="nucleotide sequence ID" value="NZ_JANCLT010000011.1"/>
</dbReference>
<gene>
    <name evidence="2" type="ORF">NK662_17580</name>
</gene>
<keyword evidence="1" id="KW-1133">Transmembrane helix</keyword>
<evidence type="ECO:0000256" key="1">
    <source>
        <dbReference type="SAM" id="Phobius"/>
    </source>
</evidence>
<feature type="transmembrane region" description="Helical" evidence="1">
    <location>
        <begin position="34"/>
        <end position="56"/>
    </location>
</feature>
<name>A0AA41XCD6_9BACI</name>
<dbReference type="InterPro" id="IPR025172">
    <property type="entry name" value="DUF3930"/>
</dbReference>
<organism evidence="2 3">
    <name type="scientific">Ectobacillus ponti</name>
    <dbReference type="NCBI Taxonomy" id="2961894"/>
    <lineage>
        <taxon>Bacteria</taxon>
        <taxon>Bacillati</taxon>
        <taxon>Bacillota</taxon>
        <taxon>Bacilli</taxon>
        <taxon>Bacillales</taxon>
        <taxon>Bacillaceae</taxon>
        <taxon>Ectobacillus</taxon>
    </lineage>
</organism>